<dbReference type="AlphaFoldDB" id="A0A7S2SGF7"/>
<dbReference type="GO" id="GO:0006508">
    <property type="term" value="P:proteolysis"/>
    <property type="evidence" value="ECO:0007669"/>
    <property type="project" value="UniProtKB-KW"/>
</dbReference>
<dbReference type="Pfam" id="PF00089">
    <property type="entry name" value="Trypsin"/>
    <property type="match status" value="1"/>
</dbReference>
<organism evidence="9">
    <name type="scientific">Eucampia antarctica</name>
    <dbReference type="NCBI Taxonomy" id="49252"/>
    <lineage>
        <taxon>Eukaryota</taxon>
        <taxon>Sar</taxon>
        <taxon>Stramenopiles</taxon>
        <taxon>Ochrophyta</taxon>
        <taxon>Bacillariophyta</taxon>
        <taxon>Mediophyceae</taxon>
        <taxon>Biddulphiophycidae</taxon>
        <taxon>Hemiaulales</taxon>
        <taxon>Hemiaulaceae</taxon>
        <taxon>Eucampia</taxon>
    </lineage>
</organism>
<comment type="similarity">
    <text evidence="1">Belongs to the peptidase S1 family.</text>
</comment>
<dbReference type="InterPro" id="IPR043504">
    <property type="entry name" value="Peptidase_S1_PA_chymotrypsin"/>
</dbReference>
<feature type="compositionally biased region" description="Polar residues" evidence="6">
    <location>
        <begin position="40"/>
        <end position="52"/>
    </location>
</feature>
<dbReference type="PANTHER" id="PTHR24276">
    <property type="entry name" value="POLYSERASE-RELATED"/>
    <property type="match status" value="1"/>
</dbReference>
<proteinExistence type="inferred from homology"/>
<dbReference type="EMBL" id="HBHI01029005">
    <property type="protein sequence ID" value="CAD9699397.1"/>
    <property type="molecule type" value="Transcribed_RNA"/>
</dbReference>
<keyword evidence="5" id="KW-0645">Protease</keyword>
<dbReference type="InterPro" id="IPR033116">
    <property type="entry name" value="TRYPSIN_SER"/>
</dbReference>
<dbReference type="PROSITE" id="PS00134">
    <property type="entry name" value="TRYPSIN_HIS"/>
    <property type="match status" value="1"/>
</dbReference>
<feature type="region of interest" description="Disordered" evidence="6">
    <location>
        <begin position="33"/>
        <end position="60"/>
    </location>
</feature>
<keyword evidence="5" id="KW-0378">Hydrolase</keyword>
<dbReference type="PROSITE" id="PS00135">
    <property type="entry name" value="TRYPSIN_SER"/>
    <property type="match status" value="1"/>
</dbReference>
<evidence type="ECO:0000313" key="9">
    <source>
        <dbReference type="EMBL" id="CAD9699397.1"/>
    </source>
</evidence>
<keyword evidence="2" id="KW-0843">Virulence</keyword>
<gene>
    <name evidence="9" type="ORF">EANT1437_LOCUS14871</name>
</gene>
<dbReference type="InterPro" id="IPR050430">
    <property type="entry name" value="Peptidase_S1"/>
</dbReference>
<keyword evidence="7" id="KW-0732">Signal</keyword>
<evidence type="ECO:0000256" key="1">
    <source>
        <dbReference type="ARBA" id="ARBA00007664"/>
    </source>
</evidence>
<evidence type="ECO:0000256" key="4">
    <source>
        <dbReference type="ARBA" id="ARBA00023180"/>
    </source>
</evidence>
<dbReference type="Gene3D" id="2.40.10.10">
    <property type="entry name" value="Trypsin-like serine proteases"/>
    <property type="match status" value="1"/>
</dbReference>
<keyword evidence="3" id="KW-1015">Disulfide bond</keyword>
<feature type="domain" description="Peptidase S1" evidence="8">
    <location>
        <begin position="90"/>
        <end position="321"/>
    </location>
</feature>
<feature type="signal peptide" evidence="7">
    <location>
        <begin position="1"/>
        <end position="25"/>
    </location>
</feature>
<evidence type="ECO:0000256" key="7">
    <source>
        <dbReference type="SAM" id="SignalP"/>
    </source>
</evidence>
<dbReference type="CDD" id="cd00190">
    <property type="entry name" value="Tryp_SPc"/>
    <property type="match status" value="1"/>
</dbReference>
<dbReference type="PROSITE" id="PS50240">
    <property type="entry name" value="TRYPSIN_DOM"/>
    <property type="match status" value="1"/>
</dbReference>
<dbReference type="GO" id="GO:0004252">
    <property type="term" value="F:serine-type endopeptidase activity"/>
    <property type="evidence" value="ECO:0007669"/>
    <property type="project" value="InterPro"/>
</dbReference>
<evidence type="ECO:0000259" key="8">
    <source>
        <dbReference type="PROSITE" id="PS50240"/>
    </source>
</evidence>
<feature type="chain" id="PRO_5030722570" description="Peptidase S1 domain-containing protein" evidence="7">
    <location>
        <begin position="26"/>
        <end position="378"/>
    </location>
</feature>
<dbReference type="SUPFAM" id="SSF50494">
    <property type="entry name" value="Trypsin-like serine proteases"/>
    <property type="match status" value="1"/>
</dbReference>
<dbReference type="PRINTS" id="PR00722">
    <property type="entry name" value="CHYMOTRYPSIN"/>
</dbReference>
<evidence type="ECO:0000256" key="5">
    <source>
        <dbReference type="RuleBase" id="RU363034"/>
    </source>
</evidence>
<dbReference type="InterPro" id="IPR018114">
    <property type="entry name" value="TRYPSIN_HIS"/>
</dbReference>
<sequence>MKVLSLSHVLTGLILFSYLDVYSSAQERKYNTLRSKAPPISNNTDRTRNSSGRTKKQSDETGGFQITKFEELEKKNVQKRETNVFKKPRVIGGNDAQKNTYKYMVNLISADGTHNCGGSLIAKDLVLTAAHCYGHFEMVQIGRYNIADESEEFETLSILSKFVHTDYDSNFLRNDVMLLLLNEPSSYPIVSLDRDQNIPQSLAVIGWGVIDPSGAAYEGKLQEVLLNSITNEECRLSEGYVDGKYGSYYGLIKDSMMCTSAEGKDSCYGDSGGPLLKEGGEGESDVQVGIVSWGFGCAHPAFPGVYSRVKSYIEWIDTNSCILSKHLSNEFNCQKRNASAKADTCTKTRSSCKSGFQCKNDVCISIGSRKGYRGGNDI</sequence>
<dbReference type="InterPro" id="IPR009003">
    <property type="entry name" value="Peptidase_S1_PA"/>
</dbReference>
<dbReference type="InterPro" id="IPR001254">
    <property type="entry name" value="Trypsin_dom"/>
</dbReference>
<dbReference type="SMART" id="SM00020">
    <property type="entry name" value="Tryp_SPc"/>
    <property type="match status" value="1"/>
</dbReference>
<keyword evidence="5" id="KW-0720">Serine protease</keyword>
<evidence type="ECO:0000256" key="3">
    <source>
        <dbReference type="ARBA" id="ARBA00023157"/>
    </source>
</evidence>
<accession>A0A7S2SGF7</accession>
<keyword evidence="4" id="KW-0325">Glycoprotein</keyword>
<dbReference type="PANTHER" id="PTHR24276:SF98">
    <property type="entry name" value="FI18310P1-RELATED"/>
    <property type="match status" value="1"/>
</dbReference>
<evidence type="ECO:0000256" key="2">
    <source>
        <dbReference type="ARBA" id="ARBA00023026"/>
    </source>
</evidence>
<protein>
    <recommendedName>
        <fullName evidence="8">Peptidase S1 domain-containing protein</fullName>
    </recommendedName>
</protein>
<name>A0A7S2SGF7_9STRA</name>
<reference evidence="9" key="1">
    <citation type="submission" date="2021-01" db="EMBL/GenBank/DDBJ databases">
        <authorList>
            <person name="Corre E."/>
            <person name="Pelletier E."/>
            <person name="Niang G."/>
            <person name="Scheremetjew M."/>
            <person name="Finn R."/>
            <person name="Kale V."/>
            <person name="Holt S."/>
            <person name="Cochrane G."/>
            <person name="Meng A."/>
            <person name="Brown T."/>
            <person name="Cohen L."/>
        </authorList>
    </citation>
    <scope>NUCLEOTIDE SEQUENCE</scope>
    <source>
        <strain evidence="9">CCMP1452</strain>
    </source>
</reference>
<dbReference type="InterPro" id="IPR001314">
    <property type="entry name" value="Peptidase_S1A"/>
</dbReference>
<evidence type="ECO:0000256" key="6">
    <source>
        <dbReference type="SAM" id="MobiDB-lite"/>
    </source>
</evidence>